<organism evidence="2 3">
    <name type="scientific">Lapidilactobacillus achengensis</name>
    <dbReference type="NCBI Taxonomy" id="2486000"/>
    <lineage>
        <taxon>Bacteria</taxon>
        <taxon>Bacillati</taxon>
        <taxon>Bacillota</taxon>
        <taxon>Bacilli</taxon>
        <taxon>Lactobacillales</taxon>
        <taxon>Lactobacillaceae</taxon>
        <taxon>Lapidilactobacillus</taxon>
    </lineage>
</organism>
<reference evidence="3" key="1">
    <citation type="journal article" date="2019" name="Int. J. Syst. Evol. Microbiol.">
        <title>The Global Catalogue of Microorganisms (GCM) 10K type strain sequencing project: providing services to taxonomists for standard genome sequencing and annotation.</title>
        <authorList>
            <consortium name="The Broad Institute Genomics Platform"/>
            <consortium name="The Broad Institute Genome Sequencing Center for Infectious Disease"/>
            <person name="Wu L."/>
            <person name="Ma J."/>
        </authorList>
    </citation>
    <scope>NUCLEOTIDE SEQUENCE [LARGE SCALE GENOMIC DNA]</scope>
    <source>
        <strain evidence="3">CCM 8897</strain>
    </source>
</reference>
<feature type="region of interest" description="Disordered" evidence="1">
    <location>
        <begin position="552"/>
        <end position="583"/>
    </location>
</feature>
<evidence type="ECO:0000313" key="2">
    <source>
        <dbReference type="EMBL" id="MFC6315941.1"/>
    </source>
</evidence>
<feature type="compositionally biased region" description="Basic residues" evidence="1">
    <location>
        <begin position="570"/>
        <end position="583"/>
    </location>
</feature>
<dbReference type="Proteomes" id="UP001596310">
    <property type="component" value="Unassembled WGS sequence"/>
</dbReference>
<protein>
    <submittedName>
        <fullName evidence="2">Uncharacterized protein</fullName>
    </submittedName>
</protein>
<dbReference type="EMBL" id="JBHSSM010000022">
    <property type="protein sequence ID" value="MFC6315941.1"/>
    <property type="molecule type" value="Genomic_DNA"/>
</dbReference>
<accession>A0ABW1UQF4</accession>
<proteinExistence type="predicted"/>
<dbReference type="RefSeq" id="WP_125599957.1">
    <property type="nucleotide sequence ID" value="NZ_JBHSSM010000022.1"/>
</dbReference>
<sequence>MLKPDFQTVIDQWEAFAQSSEYAGLYKYEQHEAEEIIAALSLTAMLKFNEQLDLLSVEEMDALCFNYAPDGGTKKADAKAFPGLVLAYLRYIRWPALNQFTVRLKGEKDLLAASQSSGVDLKLDALVTSTQAQTTSDSVEQGAQLAKHYLPLWLALFDDDSLMQTMMTEAERTHAKKNVTQFFQYFAQRPAQTPFQASAAEVEAAILAVIPAKSQPKLEKFCRALYLLLYLVGRNYNLKKPLIRQVYANWSQAVAAVLADQGAHWDKQFFKDLQNGVGREPFPYELKQTKGVPDSSLDMIQLFYSQLLTNVDVSSLLDEYDMDDTDDDDDLEMQRLQPNFPPKLMIDQLTDQLDKLIADNHLQVRDDGYGRMTLKKMPKKLETKIMALEDERRYWVRQYLIDEFLLFLPDNGLTQTERSMAPALIQQLDTLVNRYTPEALAGMNATGWNFFSRVLLPVANLSPDGVKAVSPIMAAFYDFLEANDFNPHGRQIAKIIKRDATKLKAYLTDDEQRMKATLFLMLVPVDYGNINDPQAYQDYEAQLGLFQNDFEDEDEGQPAFEPKSNPHKIVSFKKKKSKKRKKK</sequence>
<keyword evidence="3" id="KW-1185">Reference proteome</keyword>
<evidence type="ECO:0000256" key="1">
    <source>
        <dbReference type="SAM" id="MobiDB-lite"/>
    </source>
</evidence>
<gene>
    <name evidence="2" type="ORF">ACFQHW_10245</name>
</gene>
<evidence type="ECO:0000313" key="3">
    <source>
        <dbReference type="Proteomes" id="UP001596310"/>
    </source>
</evidence>
<name>A0ABW1UQF4_9LACO</name>
<comment type="caution">
    <text evidence="2">The sequence shown here is derived from an EMBL/GenBank/DDBJ whole genome shotgun (WGS) entry which is preliminary data.</text>
</comment>